<dbReference type="GO" id="GO:0006310">
    <property type="term" value="P:DNA recombination"/>
    <property type="evidence" value="ECO:0007669"/>
    <property type="project" value="UniProtKB-UniRule"/>
</dbReference>
<evidence type="ECO:0000256" key="2">
    <source>
        <dbReference type="ARBA" id="ARBA00007452"/>
    </source>
</evidence>
<evidence type="ECO:0000256" key="5">
    <source>
        <dbReference type="ARBA" id="ARBA00023172"/>
    </source>
</evidence>
<evidence type="ECO:0000256" key="6">
    <source>
        <dbReference type="ARBA" id="ARBA00023204"/>
    </source>
</evidence>
<dbReference type="InterPro" id="IPR012340">
    <property type="entry name" value="NA-bd_OB-fold"/>
</dbReference>
<protein>
    <recommendedName>
        <fullName evidence="3 8">DNA repair protein RecO</fullName>
    </recommendedName>
    <alternativeName>
        <fullName evidence="7 8">Recombination protein O</fullName>
    </alternativeName>
</protein>
<evidence type="ECO:0000256" key="4">
    <source>
        <dbReference type="ARBA" id="ARBA00022763"/>
    </source>
</evidence>
<dbReference type="AlphaFoldDB" id="A0A4R8IPV6"/>
<dbReference type="InterPro" id="IPR022572">
    <property type="entry name" value="DNA_rep/recomb_RecO_N"/>
</dbReference>
<dbReference type="InterPro" id="IPR037278">
    <property type="entry name" value="ARFGAP/RecO"/>
</dbReference>
<evidence type="ECO:0000256" key="1">
    <source>
        <dbReference type="ARBA" id="ARBA00003065"/>
    </source>
</evidence>
<comment type="caution">
    <text evidence="10">The sequence shown here is derived from an EMBL/GenBank/DDBJ whole genome shotgun (WGS) entry which is preliminary data.</text>
</comment>
<evidence type="ECO:0000259" key="9">
    <source>
        <dbReference type="Pfam" id="PF11967"/>
    </source>
</evidence>
<dbReference type="GO" id="GO:0043590">
    <property type="term" value="C:bacterial nucleoid"/>
    <property type="evidence" value="ECO:0007669"/>
    <property type="project" value="TreeGrafter"/>
</dbReference>
<dbReference type="Pfam" id="PF11967">
    <property type="entry name" value="RecO_N"/>
    <property type="match status" value="1"/>
</dbReference>
<comment type="similarity">
    <text evidence="2 8">Belongs to the RecO family.</text>
</comment>
<evidence type="ECO:0000256" key="3">
    <source>
        <dbReference type="ARBA" id="ARBA00021310"/>
    </source>
</evidence>
<dbReference type="InterPro" id="IPR003717">
    <property type="entry name" value="RecO"/>
</dbReference>
<dbReference type="HAMAP" id="MF_00201">
    <property type="entry name" value="RecO"/>
    <property type="match status" value="1"/>
</dbReference>
<evidence type="ECO:0000256" key="8">
    <source>
        <dbReference type="HAMAP-Rule" id="MF_00201"/>
    </source>
</evidence>
<keyword evidence="4 8" id="KW-0227">DNA damage</keyword>
<dbReference type="RefSeq" id="WP_134082311.1">
    <property type="nucleotide sequence ID" value="NZ_SOQX01000002.1"/>
</dbReference>
<keyword evidence="11" id="KW-1185">Reference proteome</keyword>
<dbReference type="EMBL" id="SOQX01000002">
    <property type="protein sequence ID" value="TDY02981.1"/>
    <property type="molecule type" value="Genomic_DNA"/>
</dbReference>
<dbReference type="GO" id="GO:0006302">
    <property type="term" value="P:double-strand break repair"/>
    <property type="evidence" value="ECO:0007669"/>
    <property type="project" value="TreeGrafter"/>
</dbReference>
<sequence>MPADHRQHLQYGFILHSRPYRDTSSLLEIFTRDGGRVSLVARGVRGSRARNSARLEAFVPLLFSWAGRGELRTMTAVESAGGVFTLPGSRIISGFYMNELILRLLHRDDPHPELFVCYERALQALLDESRPQEAVLRRYERELLDELGYGLQLMEDAHSGEPLHADSQYCYHPEQGPIQQPDRQQADYPLISGRTLLAIRDNDYRDPQILREAKILMRFLLSQHLDNRPLKSRELYWQSRDL</sequence>
<evidence type="ECO:0000313" key="10">
    <source>
        <dbReference type="EMBL" id="TDY02981.1"/>
    </source>
</evidence>
<dbReference type="NCBIfam" id="TIGR00613">
    <property type="entry name" value="reco"/>
    <property type="match status" value="1"/>
</dbReference>
<dbReference type="Gene3D" id="2.40.50.140">
    <property type="entry name" value="Nucleic acid-binding proteins"/>
    <property type="match status" value="1"/>
</dbReference>
<evidence type="ECO:0000256" key="7">
    <source>
        <dbReference type="ARBA" id="ARBA00033409"/>
    </source>
</evidence>
<dbReference type="SUPFAM" id="SSF57863">
    <property type="entry name" value="ArfGap/RecO-like zinc finger"/>
    <property type="match status" value="1"/>
</dbReference>
<reference evidence="10 11" key="1">
    <citation type="submission" date="2019-03" db="EMBL/GenBank/DDBJ databases">
        <title>Genomic Encyclopedia of Type Strains, Phase IV (KMG-IV): sequencing the most valuable type-strain genomes for metagenomic binning, comparative biology and taxonomic classification.</title>
        <authorList>
            <person name="Goeker M."/>
        </authorList>
    </citation>
    <scope>NUCLEOTIDE SEQUENCE [LARGE SCALE GENOMIC DNA]</scope>
    <source>
        <strain evidence="10 11">DSM 16326</strain>
    </source>
</reference>
<feature type="domain" description="DNA replication/recombination mediator RecO N-terminal" evidence="9">
    <location>
        <begin position="8"/>
        <end position="79"/>
    </location>
</feature>
<dbReference type="PANTHER" id="PTHR33991">
    <property type="entry name" value="DNA REPAIR PROTEIN RECO"/>
    <property type="match status" value="1"/>
</dbReference>
<dbReference type="Pfam" id="PF02565">
    <property type="entry name" value="RecO_C"/>
    <property type="match status" value="1"/>
</dbReference>
<dbReference type="Gene3D" id="1.20.1440.120">
    <property type="entry name" value="Recombination protein O, C-terminal domain"/>
    <property type="match status" value="1"/>
</dbReference>
<dbReference type="PANTHER" id="PTHR33991:SF1">
    <property type="entry name" value="DNA REPAIR PROTEIN RECO"/>
    <property type="match status" value="1"/>
</dbReference>
<name>A0A4R8IPV6_9GAMM</name>
<accession>A0A4R8IPV6</accession>
<dbReference type="SUPFAM" id="SSF50249">
    <property type="entry name" value="Nucleic acid-binding proteins"/>
    <property type="match status" value="1"/>
</dbReference>
<comment type="function">
    <text evidence="1 8">Involved in DNA repair and RecF pathway recombination.</text>
</comment>
<dbReference type="InterPro" id="IPR042242">
    <property type="entry name" value="RecO_C"/>
</dbReference>
<proteinExistence type="inferred from homology"/>
<organism evidence="10 11">
    <name type="scientific">Thiohalophilus thiocyanatoxydans</name>
    <dbReference type="NCBI Taxonomy" id="381308"/>
    <lineage>
        <taxon>Bacteria</taxon>
        <taxon>Pseudomonadati</taxon>
        <taxon>Pseudomonadota</taxon>
        <taxon>Gammaproteobacteria</taxon>
        <taxon>Thiohalomonadales</taxon>
        <taxon>Thiohalophilaceae</taxon>
        <taxon>Thiohalophilus</taxon>
    </lineage>
</organism>
<keyword evidence="5 8" id="KW-0233">DNA recombination</keyword>
<evidence type="ECO:0000313" key="11">
    <source>
        <dbReference type="Proteomes" id="UP000294914"/>
    </source>
</evidence>
<dbReference type="Proteomes" id="UP000294914">
    <property type="component" value="Unassembled WGS sequence"/>
</dbReference>
<dbReference type="OrthoDB" id="9804792at2"/>
<gene>
    <name evidence="8" type="primary">recO</name>
    <name evidence="10" type="ORF">EDC23_1365</name>
</gene>
<keyword evidence="6 8" id="KW-0234">DNA repair</keyword>